<dbReference type="InterPro" id="IPR050879">
    <property type="entry name" value="Acyltransferase_3"/>
</dbReference>
<dbReference type="GO" id="GO:0016020">
    <property type="term" value="C:membrane"/>
    <property type="evidence" value="ECO:0007669"/>
    <property type="project" value="TreeGrafter"/>
</dbReference>
<feature type="transmembrane region" description="Helical" evidence="1">
    <location>
        <begin position="20"/>
        <end position="36"/>
    </location>
</feature>
<keyword evidence="1" id="KW-0812">Transmembrane</keyword>
<organism evidence="3 4">
    <name type="scientific">Pseudobutyrivibrio xylanivorans</name>
    <dbReference type="NCBI Taxonomy" id="185007"/>
    <lineage>
        <taxon>Bacteria</taxon>
        <taxon>Bacillati</taxon>
        <taxon>Bacillota</taxon>
        <taxon>Clostridia</taxon>
        <taxon>Lachnospirales</taxon>
        <taxon>Lachnospiraceae</taxon>
        <taxon>Pseudobutyrivibrio</taxon>
    </lineage>
</organism>
<evidence type="ECO:0000259" key="2">
    <source>
        <dbReference type="Pfam" id="PF01757"/>
    </source>
</evidence>
<keyword evidence="3" id="KW-0378">Hydrolase</keyword>
<feature type="transmembrane region" description="Helical" evidence="1">
    <location>
        <begin position="94"/>
        <end position="113"/>
    </location>
</feature>
<name>A0A1G5S0T1_PSEXY</name>
<protein>
    <submittedName>
        <fullName evidence="3">Peptidoglycan/LPS O-acetylase OafA/YrhL, contains acyltransferase and SGNH-hydrolase domains</fullName>
    </submittedName>
</protein>
<gene>
    <name evidence="3" type="ORF">SAMN02910350_01946</name>
</gene>
<dbReference type="GO" id="GO:0016787">
    <property type="term" value="F:hydrolase activity"/>
    <property type="evidence" value="ECO:0007669"/>
    <property type="project" value="UniProtKB-KW"/>
</dbReference>
<dbReference type="GO" id="GO:0000271">
    <property type="term" value="P:polysaccharide biosynthetic process"/>
    <property type="evidence" value="ECO:0007669"/>
    <property type="project" value="TreeGrafter"/>
</dbReference>
<feature type="transmembrane region" description="Helical" evidence="1">
    <location>
        <begin position="214"/>
        <end position="235"/>
    </location>
</feature>
<dbReference type="InterPro" id="IPR002656">
    <property type="entry name" value="Acyl_transf_3_dom"/>
</dbReference>
<accession>A0A1G5S0T1</accession>
<reference evidence="3 4" key="1">
    <citation type="submission" date="2016-10" db="EMBL/GenBank/DDBJ databases">
        <authorList>
            <person name="de Groot N.N."/>
        </authorList>
    </citation>
    <scope>NUCLEOTIDE SEQUENCE [LARGE SCALE GENOMIC DNA]</scope>
    <source>
        <strain evidence="3 4">DSM 10317</strain>
    </source>
</reference>
<evidence type="ECO:0000313" key="4">
    <source>
        <dbReference type="Proteomes" id="UP000199428"/>
    </source>
</evidence>
<feature type="transmembrane region" description="Helical" evidence="1">
    <location>
        <begin position="56"/>
        <end position="74"/>
    </location>
</feature>
<dbReference type="GO" id="GO:0016747">
    <property type="term" value="F:acyltransferase activity, transferring groups other than amino-acyl groups"/>
    <property type="evidence" value="ECO:0007669"/>
    <property type="project" value="InterPro"/>
</dbReference>
<dbReference type="Proteomes" id="UP000199428">
    <property type="component" value="Unassembled WGS sequence"/>
</dbReference>
<evidence type="ECO:0000256" key="1">
    <source>
        <dbReference type="SAM" id="Phobius"/>
    </source>
</evidence>
<feature type="transmembrane region" description="Helical" evidence="1">
    <location>
        <begin position="266"/>
        <end position="284"/>
    </location>
</feature>
<feature type="transmembrane region" description="Helical" evidence="1">
    <location>
        <begin position="330"/>
        <end position="349"/>
    </location>
</feature>
<dbReference type="AlphaFoldDB" id="A0A1G5S0T1"/>
<keyword evidence="1" id="KW-0472">Membrane</keyword>
<sequence>MNNKCTLESLSQGTDNNLNLVRLIAAMLVMYMHSFALCQANLESDLMYTLTFHKALSGQVGVDIFFVISGFLIYRSYDRSNKIGKYLKARFLRIWPLMALFVLSTAFIFGPVYTSLPREEYFAGDIKGYLMNLVFISSETRLPGVFANHINQSANGSIWTLQYEVLCYLLVLLMVPLLRKFKKLIFVIIALSAAIYLYFSYGCTADTFLGVSKTLFVNFGRLTLQFEVGVLYYVYRDKIVMSIKWFLVAVAGLVAGSYFLDYEIVFAIFGAYIVLYLGFNYYGISKIYNKVGDISYGVYIMSFFVQQRVIEYLGEIPYGYRAYYMDTYTNFWVSVAIVVPLALISWHCFEKQLLKLK</sequence>
<evidence type="ECO:0000313" key="3">
    <source>
        <dbReference type="EMBL" id="SCZ79758.1"/>
    </source>
</evidence>
<keyword evidence="3" id="KW-0808">Transferase</keyword>
<proteinExistence type="predicted"/>
<keyword evidence="3" id="KW-0012">Acyltransferase</keyword>
<keyword evidence="1" id="KW-1133">Transmembrane helix</keyword>
<dbReference type="EMBL" id="FMWK01000010">
    <property type="protein sequence ID" value="SCZ79758.1"/>
    <property type="molecule type" value="Genomic_DNA"/>
</dbReference>
<feature type="domain" description="Acyltransferase 3" evidence="2">
    <location>
        <begin position="16"/>
        <end position="345"/>
    </location>
</feature>
<dbReference type="PANTHER" id="PTHR23028:SF53">
    <property type="entry name" value="ACYL_TRANSF_3 DOMAIN-CONTAINING PROTEIN"/>
    <property type="match status" value="1"/>
</dbReference>
<feature type="transmembrane region" description="Helical" evidence="1">
    <location>
        <begin position="242"/>
        <end position="260"/>
    </location>
</feature>
<dbReference type="Pfam" id="PF01757">
    <property type="entry name" value="Acyl_transf_3"/>
    <property type="match status" value="1"/>
</dbReference>
<feature type="transmembrane region" description="Helical" evidence="1">
    <location>
        <begin position="158"/>
        <end position="177"/>
    </location>
</feature>
<feature type="transmembrane region" description="Helical" evidence="1">
    <location>
        <begin position="184"/>
        <end position="202"/>
    </location>
</feature>
<dbReference type="RefSeq" id="WP_090163114.1">
    <property type="nucleotide sequence ID" value="NZ_FMWK01000010.1"/>
</dbReference>
<dbReference type="PANTHER" id="PTHR23028">
    <property type="entry name" value="ACETYLTRANSFERASE"/>
    <property type="match status" value="1"/>
</dbReference>